<accession>A0ABQ2VZP5</accession>
<sequence length="92" mass="9790">MTRRSPGKRAASRARRAGVASMEGTRRSVGSGDFAHPVLMKASRAGDTGRSWLPVCGAEKERDTALLLGALRGRDSGSPGDAVVRWRGGRNR</sequence>
<feature type="region of interest" description="Disordered" evidence="1">
    <location>
        <begin position="73"/>
        <end position="92"/>
    </location>
</feature>
<keyword evidence="3" id="KW-1185">Reference proteome</keyword>
<gene>
    <name evidence="2" type="ORF">GCM10015535_26480</name>
</gene>
<dbReference type="EMBL" id="BMTF01000007">
    <property type="protein sequence ID" value="GGV83404.1"/>
    <property type="molecule type" value="Genomic_DNA"/>
</dbReference>
<evidence type="ECO:0000313" key="2">
    <source>
        <dbReference type="EMBL" id="GGV83404.1"/>
    </source>
</evidence>
<evidence type="ECO:0000256" key="1">
    <source>
        <dbReference type="SAM" id="MobiDB-lite"/>
    </source>
</evidence>
<reference evidence="3" key="1">
    <citation type="journal article" date="2019" name="Int. J. Syst. Evol. Microbiol.">
        <title>The Global Catalogue of Microorganisms (GCM) 10K type strain sequencing project: providing services to taxonomists for standard genome sequencing and annotation.</title>
        <authorList>
            <consortium name="The Broad Institute Genomics Platform"/>
            <consortium name="The Broad Institute Genome Sequencing Center for Infectious Disease"/>
            <person name="Wu L."/>
            <person name="Ma J."/>
        </authorList>
    </citation>
    <scope>NUCLEOTIDE SEQUENCE [LARGE SCALE GENOMIC DNA]</scope>
    <source>
        <strain evidence="3">JCM 4376</strain>
    </source>
</reference>
<feature type="compositionally biased region" description="Basic residues" evidence="1">
    <location>
        <begin position="1"/>
        <end position="16"/>
    </location>
</feature>
<name>A0ABQ2VZP5_9ACTN</name>
<comment type="caution">
    <text evidence="2">The sequence shown here is derived from an EMBL/GenBank/DDBJ whole genome shotgun (WGS) entry which is preliminary data.</text>
</comment>
<proteinExistence type="predicted"/>
<dbReference type="Proteomes" id="UP000660675">
    <property type="component" value="Unassembled WGS sequence"/>
</dbReference>
<feature type="region of interest" description="Disordered" evidence="1">
    <location>
        <begin position="1"/>
        <end position="33"/>
    </location>
</feature>
<protein>
    <submittedName>
        <fullName evidence="2">Uncharacterized protein</fullName>
    </submittedName>
</protein>
<evidence type="ECO:0000313" key="3">
    <source>
        <dbReference type="Proteomes" id="UP000660675"/>
    </source>
</evidence>
<organism evidence="2 3">
    <name type="scientific">Streptomyces gelaticus</name>
    <dbReference type="NCBI Taxonomy" id="285446"/>
    <lineage>
        <taxon>Bacteria</taxon>
        <taxon>Bacillati</taxon>
        <taxon>Actinomycetota</taxon>
        <taxon>Actinomycetes</taxon>
        <taxon>Kitasatosporales</taxon>
        <taxon>Streptomycetaceae</taxon>
        <taxon>Streptomyces</taxon>
    </lineage>
</organism>